<name>A0A8T9BTV8_9HELO</name>
<dbReference type="Pfam" id="PF17829">
    <property type="entry name" value="GH115_C"/>
    <property type="match status" value="1"/>
</dbReference>
<comment type="caution">
    <text evidence="5">The sequence shown here is derived from an EMBL/GenBank/DDBJ whole genome shotgun (WGS) entry which is preliminary data.</text>
</comment>
<proteinExistence type="predicted"/>
<organism evidence="5 6">
    <name type="scientific">Lachnellula suecica</name>
    <dbReference type="NCBI Taxonomy" id="602035"/>
    <lineage>
        <taxon>Eukaryota</taxon>
        <taxon>Fungi</taxon>
        <taxon>Dikarya</taxon>
        <taxon>Ascomycota</taxon>
        <taxon>Pezizomycotina</taxon>
        <taxon>Leotiomycetes</taxon>
        <taxon>Helotiales</taxon>
        <taxon>Lachnaceae</taxon>
        <taxon>Lachnellula</taxon>
    </lineage>
</organism>
<accession>A0A8T9BTV8</accession>
<evidence type="ECO:0000256" key="1">
    <source>
        <dbReference type="ARBA" id="ARBA00022801"/>
    </source>
</evidence>
<keyword evidence="1" id="KW-0378">Hydrolase</keyword>
<feature type="region of interest" description="Disordered" evidence="2">
    <location>
        <begin position="662"/>
        <end position="682"/>
    </location>
</feature>
<dbReference type="PANTHER" id="PTHR37842">
    <property type="match status" value="1"/>
</dbReference>
<dbReference type="InterPro" id="IPR031924">
    <property type="entry name" value="GH115"/>
</dbReference>
<sequence>MGRSLLLSVLCWFPSALALGQIPTISFTGGALQLAGGSAPATLILGSSDFAGVQRAGTDLSSDFGRITGKNLSIVTKDFTTSDTAPATGPVIITGTIGKCKLIDLLVAAGKIDVSKIQGQWESFQSQVVANPMPGLVSALVIAGSDKRGTIYGIYDVSEQIGVSPWYWFADVATSPQSTIYGLDVVKTQGPPSVKYRGIFLNDEQPALTNWVKEKYGDYNSKFYVRVFELLLRLRANYLWPTMWSSMFNLDDTKNPSLADSYGIVMGTSHTEPLMRSTKEQTTYMSGAWDWSTNKQNVVKFLTAGAVRAKPYESLFTMGMRGSGDAASPTLTAASLADVITSQQSILSVNINSNLSLVPQMWCLYKEVGGYFQAGLKVPDDITLLWSDDNWGNMQRLPITSEVNRAAGAGVYFHFDYVGDPRNYKWINTISLEKTWEQMHLTYEKGARDIWVVNVGDLKPLEIPINHFLDMAYDMSQFSTPQSTQPWLSRWATREFGTAVSAAAASVVDRYGMYANRRKYELLDQTIYSVVNYNEADTVFNQWKVLVSDAQAIYDSLSAAAQPSFFEMVLHPCKAGYILYELYVATAKNNLYASQGRVTAATQGQIAVSAYAQDSALAITYHKLLGGKWDHMMDQTHIGYTYWQQPATNSMPALKYPAANTKSPPGVAVEGGSSTHSLPQMDPYGPTTRWVDIYSASNSTNVFSVKSDPWITATSSSGTLQAPGNASDQRVQISVDWKSAPTGLSTSQIQVTAGTTKVNVSLPLLNSVVPSSFSGFVESDKTITIEPEHYSSSTSSSTAQYEIIPGYGRTFSGITLLPV</sequence>
<dbReference type="Gene3D" id="1.20.58.2150">
    <property type="match status" value="1"/>
</dbReference>
<feature type="domain" description="Gylcosyl hydrolase 115 C-terminal" evidence="4">
    <location>
        <begin position="775"/>
        <end position="819"/>
    </location>
</feature>
<feature type="signal peptide" evidence="3">
    <location>
        <begin position="1"/>
        <end position="18"/>
    </location>
</feature>
<dbReference type="AlphaFoldDB" id="A0A8T9BTV8"/>
<evidence type="ECO:0000313" key="6">
    <source>
        <dbReference type="Proteomes" id="UP000469558"/>
    </source>
</evidence>
<evidence type="ECO:0000313" key="5">
    <source>
        <dbReference type="EMBL" id="TVY56171.1"/>
    </source>
</evidence>
<dbReference type="Gene3D" id="3.20.20.520">
    <property type="entry name" value="Glycosyl hydrolase family 115"/>
    <property type="match status" value="1"/>
</dbReference>
<gene>
    <name evidence="5" type="ORF">LSUE1_G009901</name>
</gene>
<dbReference type="Gene3D" id="3.30.379.10">
    <property type="entry name" value="Chitobiase/beta-hexosaminidase domain 2-like"/>
    <property type="match status" value="1"/>
</dbReference>
<evidence type="ECO:0000256" key="3">
    <source>
        <dbReference type="SAM" id="SignalP"/>
    </source>
</evidence>
<keyword evidence="3" id="KW-0732">Signal</keyword>
<feature type="non-terminal residue" evidence="5">
    <location>
        <position position="1"/>
    </location>
</feature>
<dbReference type="OrthoDB" id="4849794at2759"/>
<keyword evidence="6" id="KW-1185">Reference proteome</keyword>
<dbReference type="InterPro" id="IPR042301">
    <property type="entry name" value="GH115_sf"/>
</dbReference>
<dbReference type="InterPro" id="IPR041437">
    <property type="entry name" value="GH115_C"/>
</dbReference>
<feature type="chain" id="PRO_5035941350" description="Gylcosyl hydrolase 115 C-terminal domain-containing protein" evidence="3">
    <location>
        <begin position="19"/>
        <end position="819"/>
    </location>
</feature>
<dbReference type="InterPro" id="IPR029018">
    <property type="entry name" value="Hex-like_dom2"/>
</dbReference>
<dbReference type="PANTHER" id="PTHR37842:SF2">
    <property type="entry name" value="GYLCOSYL HYDROLASE 115 C-TERMINAL DOMAIN-CONTAINING PROTEIN"/>
    <property type="match status" value="1"/>
</dbReference>
<dbReference type="Gene3D" id="2.60.120.1620">
    <property type="match status" value="1"/>
</dbReference>
<reference evidence="5 6" key="1">
    <citation type="submission" date="2018-05" db="EMBL/GenBank/DDBJ databases">
        <title>Genome sequencing and assembly of the regulated plant pathogen Lachnellula willkommii and related sister species for the development of diagnostic species identification markers.</title>
        <authorList>
            <person name="Giroux E."/>
            <person name="Bilodeau G."/>
        </authorList>
    </citation>
    <scope>NUCLEOTIDE SEQUENCE [LARGE SCALE GENOMIC DNA]</scope>
    <source>
        <strain evidence="5 6">CBS 268.59</strain>
    </source>
</reference>
<dbReference type="Pfam" id="PF15979">
    <property type="entry name" value="Glyco_hydro_115"/>
    <property type="match status" value="1"/>
</dbReference>
<protein>
    <recommendedName>
        <fullName evidence="4">Gylcosyl hydrolase 115 C-terminal domain-containing protein</fullName>
    </recommendedName>
</protein>
<evidence type="ECO:0000259" key="4">
    <source>
        <dbReference type="Pfam" id="PF17829"/>
    </source>
</evidence>
<evidence type="ECO:0000256" key="2">
    <source>
        <dbReference type="SAM" id="MobiDB-lite"/>
    </source>
</evidence>
<dbReference type="Proteomes" id="UP000469558">
    <property type="component" value="Unassembled WGS sequence"/>
</dbReference>
<dbReference type="GO" id="GO:0016787">
    <property type="term" value="F:hydrolase activity"/>
    <property type="evidence" value="ECO:0007669"/>
    <property type="project" value="UniProtKB-KW"/>
</dbReference>
<dbReference type="EMBL" id="QGMK01002767">
    <property type="protein sequence ID" value="TVY56171.1"/>
    <property type="molecule type" value="Genomic_DNA"/>
</dbReference>